<dbReference type="EMBL" id="JANCYU010000050">
    <property type="protein sequence ID" value="KAK4527350.1"/>
    <property type="molecule type" value="Genomic_DNA"/>
</dbReference>
<accession>A0AAV9IIQ8</accession>
<dbReference type="Proteomes" id="UP001300502">
    <property type="component" value="Unassembled WGS sequence"/>
</dbReference>
<evidence type="ECO:0000313" key="1">
    <source>
        <dbReference type="EMBL" id="KAK4527350.1"/>
    </source>
</evidence>
<sequence length="319" mass="36877">MRFLVFVSSCGCSSRLRKTVKFHKFCSFCFYKSVVLRWSHLSFVEPFASGYSSLKLGKCSEWYMKNSGLNNESSYYKRPSKALKRGGGFFVPGFEDLELERVIGAILLFAFALNIITIDRWILSLELSLLSGFFAILLWVCLQLRDATRDSAAFRRDEPQLVPTKPRRKEQSMRSLSSIEDELLCLLDVLENFCRVEYIAIFKDVEPFVTVPLSVQVSGLVPDVAELLYRNMNKALYFSISRPFQPELLSFVPIEVETVDAFGLWLYPFYCPLLEQRFAFVVCLEGTQRLSSENGKWLTEWVKNRLLPYLEFSHSSIIR</sequence>
<reference evidence="1 2" key="1">
    <citation type="submission" date="2022-07" db="EMBL/GenBank/DDBJ databases">
        <title>Genome-wide signatures of adaptation to extreme environments.</title>
        <authorList>
            <person name="Cho C.H."/>
            <person name="Yoon H.S."/>
        </authorList>
    </citation>
    <scope>NUCLEOTIDE SEQUENCE [LARGE SCALE GENOMIC DNA]</scope>
    <source>
        <strain evidence="1 2">108.79 E11</strain>
    </source>
</reference>
<evidence type="ECO:0000313" key="2">
    <source>
        <dbReference type="Proteomes" id="UP001300502"/>
    </source>
</evidence>
<protein>
    <submittedName>
        <fullName evidence="1">Uncharacterized protein</fullName>
    </submittedName>
</protein>
<organism evidence="1 2">
    <name type="scientific">Galdieria yellowstonensis</name>
    <dbReference type="NCBI Taxonomy" id="3028027"/>
    <lineage>
        <taxon>Eukaryota</taxon>
        <taxon>Rhodophyta</taxon>
        <taxon>Bangiophyceae</taxon>
        <taxon>Galdieriales</taxon>
        <taxon>Galdieriaceae</taxon>
        <taxon>Galdieria</taxon>
    </lineage>
</organism>
<gene>
    <name evidence="1" type="ORF">GAYE_SCF38G5272</name>
</gene>
<dbReference type="AlphaFoldDB" id="A0AAV9IIQ8"/>
<proteinExistence type="predicted"/>
<comment type="caution">
    <text evidence="1">The sequence shown here is derived from an EMBL/GenBank/DDBJ whole genome shotgun (WGS) entry which is preliminary data.</text>
</comment>
<keyword evidence="2" id="KW-1185">Reference proteome</keyword>
<name>A0AAV9IIQ8_9RHOD</name>